<reference evidence="21" key="1">
    <citation type="journal article" date="2011" name="Exp. Appl. Acarol.">
        <title>Mitochondrial genome sequence of Unionicola parkeri (Acari: Trombidiformes: Unionicolidae): molecular synapomorphies between closely-related Unionicola gill mites.</title>
        <authorList>
            <person name="Edwards D.D."/>
            <person name="Jackson L.E."/>
            <person name="Johnson A.J."/>
            <person name="Ernsting B.R."/>
        </authorList>
    </citation>
    <scope>NUCLEOTIDE SEQUENCE</scope>
</reference>
<keyword evidence="15 21" id="KW-0496">Mitochondrion</keyword>
<dbReference type="EC" id="7.1.1.2" evidence="4"/>
<organism evidence="21">
    <name type="scientific">Unionicola parkeri</name>
    <dbReference type="NCBI Taxonomy" id="350891"/>
    <lineage>
        <taxon>Eukaryota</taxon>
        <taxon>Metazoa</taxon>
        <taxon>Ecdysozoa</taxon>
        <taxon>Arthropoda</taxon>
        <taxon>Chelicerata</taxon>
        <taxon>Arachnida</taxon>
        <taxon>Acari</taxon>
        <taxon>Acariformes</taxon>
        <taxon>Trombidiformes</taxon>
        <taxon>Prostigmata</taxon>
        <taxon>Anystina</taxon>
        <taxon>Parasitengona</taxon>
        <taxon>Hydracarina</taxon>
        <taxon>Hygrobatoidea</taxon>
        <taxon>Unionicolidae</taxon>
        <taxon>Unionicolinae</taxon>
        <taxon>Unionicola</taxon>
        <taxon>Unionicolides</taxon>
    </lineage>
</organism>
<keyword evidence="8 19" id="KW-0812">Transmembrane</keyword>
<gene>
    <name evidence="21" type="primary">nad2</name>
</gene>
<feature type="transmembrane region" description="Helical" evidence="19">
    <location>
        <begin position="141"/>
        <end position="163"/>
    </location>
</feature>
<sequence>MSKWITILVSPPILMTSKNWLFIWSILEINTFAFISLMNKKNESEEMMKYFLIQSMASMMIILAMSMKMFTESSMSMFSWDTSILLVFSMIIKSGAAPTYQWMPPIIRKMSWQNTLIFLSLQKMAPTFLLLKTSSLMMMNIIINLSILMGTILQLMTLNLKTLMTYSSISHMSWMLLSGEKSTKMFMFYFLIYSTILAMITNECSKTNIKYLSKENISKSLMMNVMSFSGIPPLLGFMPKWLILMFITESKFNKMTMLLMIMMSCVNIFIYFRIFYLKMLNKQNTKKSLNNSKLFTMSSNINMVSFLMLISTPMLL</sequence>
<evidence type="ECO:0000256" key="13">
    <source>
        <dbReference type="ARBA" id="ARBA00023027"/>
    </source>
</evidence>
<feature type="transmembrane region" description="Helical" evidence="19">
    <location>
        <begin position="50"/>
        <end position="70"/>
    </location>
</feature>
<geneLocation type="mitochondrion" evidence="21"/>
<evidence type="ECO:0000256" key="14">
    <source>
        <dbReference type="ARBA" id="ARBA00023075"/>
    </source>
</evidence>
<comment type="similarity">
    <text evidence="3">Belongs to the complex I subunit 2 family.</text>
</comment>
<evidence type="ECO:0000256" key="17">
    <source>
        <dbReference type="ARBA" id="ARBA00031028"/>
    </source>
</evidence>
<keyword evidence="9" id="KW-0999">Mitochondrion inner membrane</keyword>
<protein>
    <recommendedName>
        <fullName evidence="5">NADH-ubiquinone oxidoreductase chain 2</fullName>
        <ecNumber evidence="4">7.1.1.2</ecNumber>
    </recommendedName>
    <alternativeName>
        <fullName evidence="17">NADH dehydrogenase subunit 2</fullName>
    </alternativeName>
</protein>
<feature type="transmembrane region" description="Helical" evidence="19">
    <location>
        <begin position="255"/>
        <end position="274"/>
    </location>
</feature>
<evidence type="ECO:0000256" key="6">
    <source>
        <dbReference type="ARBA" id="ARBA00022448"/>
    </source>
</evidence>
<evidence type="ECO:0000256" key="2">
    <source>
        <dbReference type="ARBA" id="ARBA00004448"/>
    </source>
</evidence>
<evidence type="ECO:0000256" key="5">
    <source>
        <dbReference type="ARBA" id="ARBA00021008"/>
    </source>
</evidence>
<keyword evidence="12 19" id="KW-1133">Transmembrane helix</keyword>
<dbReference type="AlphaFoldDB" id="E3W3M6"/>
<feature type="domain" description="NADH:quinone oxidoreductase/Mrp antiporter transmembrane" evidence="20">
    <location>
        <begin position="17"/>
        <end position="258"/>
    </location>
</feature>
<evidence type="ECO:0000259" key="20">
    <source>
        <dbReference type="Pfam" id="PF00361"/>
    </source>
</evidence>
<comment type="function">
    <text evidence="1">Core subunit of the mitochondrial membrane respiratory chain NADH dehydrogenase (Complex I) that is believed to belong to the minimal assembly required for catalysis. Complex I functions in the transfer of electrons from NADH to the respiratory chain. The immediate electron acceptor for the enzyme is believed to be ubiquinone.</text>
</comment>
<feature type="transmembrane region" description="Helical" evidence="19">
    <location>
        <begin position="221"/>
        <end position="243"/>
    </location>
</feature>
<proteinExistence type="inferred from homology"/>
<dbReference type="InterPro" id="IPR001750">
    <property type="entry name" value="ND/Mrp_TM"/>
</dbReference>
<evidence type="ECO:0000256" key="18">
    <source>
        <dbReference type="ARBA" id="ARBA00049551"/>
    </source>
</evidence>
<evidence type="ECO:0000256" key="15">
    <source>
        <dbReference type="ARBA" id="ARBA00023128"/>
    </source>
</evidence>
<dbReference type="Pfam" id="PF00361">
    <property type="entry name" value="Proton_antipo_M"/>
    <property type="match status" value="1"/>
</dbReference>
<feature type="transmembrane region" description="Helical" evidence="19">
    <location>
        <begin position="294"/>
        <end position="315"/>
    </location>
</feature>
<evidence type="ECO:0000256" key="19">
    <source>
        <dbReference type="SAM" id="Phobius"/>
    </source>
</evidence>
<dbReference type="EMBL" id="HQ386015">
    <property type="protein sequence ID" value="ADP01836.1"/>
    <property type="molecule type" value="Genomic_DNA"/>
</dbReference>
<evidence type="ECO:0000256" key="9">
    <source>
        <dbReference type="ARBA" id="ARBA00022792"/>
    </source>
</evidence>
<evidence type="ECO:0000256" key="16">
    <source>
        <dbReference type="ARBA" id="ARBA00023136"/>
    </source>
</evidence>
<feature type="transmembrane region" description="Helical" evidence="19">
    <location>
        <begin position="82"/>
        <end position="103"/>
    </location>
</feature>
<dbReference type="PANTHER" id="PTHR46552">
    <property type="entry name" value="NADH-UBIQUINONE OXIDOREDUCTASE CHAIN 2"/>
    <property type="match status" value="1"/>
</dbReference>
<comment type="subcellular location">
    <subcellularLocation>
        <location evidence="2">Mitochondrion inner membrane</location>
        <topology evidence="2">Multi-pass membrane protein</topology>
    </subcellularLocation>
</comment>
<feature type="transmembrane region" description="Helical" evidence="19">
    <location>
        <begin position="20"/>
        <end position="38"/>
    </location>
</feature>
<dbReference type="PANTHER" id="PTHR46552:SF1">
    <property type="entry name" value="NADH-UBIQUINONE OXIDOREDUCTASE CHAIN 2"/>
    <property type="match status" value="1"/>
</dbReference>
<keyword evidence="13" id="KW-0520">NAD</keyword>
<dbReference type="GO" id="GO:0005743">
    <property type="term" value="C:mitochondrial inner membrane"/>
    <property type="evidence" value="ECO:0007669"/>
    <property type="project" value="UniProtKB-SubCell"/>
</dbReference>
<comment type="catalytic activity">
    <reaction evidence="18">
        <text>a ubiquinone + NADH + 5 H(+)(in) = a ubiquinol + NAD(+) + 4 H(+)(out)</text>
        <dbReference type="Rhea" id="RHEA:29091"/>
        <dbReference type="Rhea" id="RHEA-COMP:9565"/>
        <dbReference type="Rhea" id="RHEA-COMP:9566"/>
        <dbReference type="ChEBI" id="CHEBI:15378"/>
        <dbReference type="ChEBI" id="CHEBI:16389"/>
        <dbReference type="ChEBI" id="CHEBI:17976"/>
        <dbReference type="ChEBI" id="CHEBI:57540"/>
        <dbReference type="ChEBI" id="CHEBI:57945"/>
        <dbReference type="EC" id="7.1.1.2"/>
    </reaction>
</comment>
<feature type="transmembrane region" description="Helical" evidence="19">
    <location>
        <begin position="183"/>
        <end position="200"/>
    </location>
</feature>
<name>E3W3M6_9ACAR</name>
<keyword evidence="16 19" id="KW-0472">Membrane</keyword>
<evidence type="ECO:0000256" key="4">
    <source>
        <dbReference type="ARBA" id="ARBA00012944"/>
    </source>
</evidence>
<keyword evidence="7" id="KW-0679">Respiratory chain</keyword>
<dbReference type="InterPro" id="IPR050175">
    <property type="entry name" value="Complex_I_Subunit_2"/>
</dbReference>
<evidence type="ECO:0000256" key="8">
    <source>
        <dbReference type="ARBA" id="ARBA00022692"/>
    </source>
</evidence>
<dbReference type="GO" id="GO:0006120">
    <property type="term" value="P:mitochondrial electron transport, NADH to ubiquinone"/>
    <property type="evidence" value="ECO:0007669"/>
    <property type="project" value="TreeGrafter"/>
</dbReference>
<evidence type="ECO:0000256" key="1">
    <source>
        <dbReference type="ARBA" id="ARBA00003257"/>
    </source>
</evidence>
<accession>E3W3M6</accession>
<evidence type="ECO:0000256" key="10">
    <source>
        <dbReference type="ARBA" id="ARBA00022967"/>
    </source>
</evidence>
<keyword evidence="14" id="KW-0830">Ubiquinone</keyword>
<evidence type="ECO:0000313" key="21">
    <source>
        <dbReference type="EMBL" id="ADP01836.1"/>
    </source>
</evidence>
<keyword evidence="11" id="KW-0249">Electron transport</keyword>
<evidence type="ECO:0000256" key="7">
    <source>
        <dbReference type="ARBA" id="ARBA00022660"/>
    </source>
</evidence>
<keyword evidence="6" id="KW-0813">Transport</keyword>
<keyword evidence="10" id="KW-1278">Translocase</keyword>
<evidence type="ECO:0000256" key="11">
    <source>
        <dbReference type="ARBA" id="ARBA00022982"/>
    </source>
</evidence>
<evidence type="ECO:0000256" key="3">
    <source>
        <dbReference type="ARBA" id="ARBA00007012"/>
    </source>
</evidence>
<dbReference type="GO" id="GO:0008137">
    <property type="term" value="F:NADH dehydrogenase (ubiquinone) activity"/>
    <property type="evidence" value="ECO:0007669"/>
    <property type="project" value="UniProtKB-EC"/>
</dbReference>
<evidence type="ECO:0000256" key="12">
    <source>
        <dbReference type="ARBA" id="ARBA00022989"/>
    </source>
</evidence>